<keyword evidence="3" id="KW-1185">Reference proteome</keyword>
<reference evidence="2 3" key="1">
    <citation type="submission" date="2024-01" db="EMBL/GenBank/DDBJ databases">
        <title>Pedobacter sp. nov., isolated from oil-contaminated soil.</title>
        <authorList>
            <person name="Le N.T.T."/>
        </authorList>
    </citation>
    <scope>NUCLEOTIDE SEQUENCE [LARGE SCALE GENOMIC DNA]</scope>
    <source>
        <strain evidence="2 3">VNH31</strain>
    </source>
</reference>
<dbReference type="EMBL" id="JAZDQU010000001">
    <property type="protein sequence ID" value="MEE1884249.1"/>
    <property type="molecule type" value="Genomic_DNA"/>
</dbReference>
<gene>
    <name evidence="2" type="ORF">VRU49_02340</name>
</gene>
<dbReference type="InterPro" id="IPR029491">
    <property type="entry name" value="Helicase_HTH"/>
</dbReference>
<accession>A0ABU7GYZ8</accession>
<evidence type="ECO:0000259" key="1">
    <source>
        <dbReference type="SMART" id="SM00382"/>
    </source>
</evidence>
<evidence type="ECO:0000313" key="3">
    <source>
        <dbReference type="Proteomes" id="UP001337681"/>
    </source>
</evidence>
<dbReference type="Gene3D" id="3.40.50.300">
    <property type="entry name" value="P-loop containing nucleotide triphosphate hydrolases"/>
    <property type="match status" value="2"/>
</dbReference>
<protein>
    <submittedName>
        <fullName evidence="2">Helix-turn-helix domain-containing protein</fullName>
    </submittedName>
</protein>
<dbReference type="RefSeq" id="WP_330145166.1">
    <property type="nucleotide sequence ID" value="NZ_JAZDQU010000001.1"/>
</dbReference>
<dbReference type="PANTHER" id="PTHR47642:SF7">
    <property type="entry name" value="ATP-DEPENDENT DNA HELICASE PIF1"/>
    <property type="match status" value="1"/>
</dbReference>
<name>A0ABU7GYZ8_9SPHI</name>
<dbReference type="PANTHER" id="PTHR47642">
    <property type="entry name" value="ATP-DEPENDENT DNA HELICASE"/>
    <property type="match status" value="1"/>
</dbReference>
<dbReference type="Proteomes" id="UP001337681">
    <property type="component" value="Unassembled WGS sequence"/>
</dbReference>
<dbReference type="InterPro" id="IPR003593">
    <property type="entry name" value="AAA+_ATPase"/>
</dbReference>
<dbReference type="InterPro" id="IPR010285">
    <property type="entry name" value="DNA_helicase_pif1-like_DEAD"/>
</dbReference>
<dbReference type="InterPro" id="IPR027417">
    <property type="entry name" value="P-loop_NTPase"/>
</dbReference>
<organism evidence="2 3">
    <name type="scientific">Pedobacter flavus</name>
    <dbReference type="NCBI Taxonomy" id="3113906"/>
    <lineage>
        <taxon>Bacteria</taxon>
        <taxon>Pseudomonadati</taxon>
        <taxon>Bacteroidota</taxon>
        <taxon>Sphingobacteriia</taxon>
        <taxon>Sphingobacteriales</taxon>
        <taxon>Sphingobacteriaceae</taxon>
        <taxon>Pedobacter</taxon>
    </lineage>
</organism>
<comment type="caution">
    <text evidence="2">The sequence shown here is derived from an EMBL/GenBank/DDBJ whole genome shotgun (WGS) entry which is preliminary data.</text>
</comment>
<dbReference type="CDD" id="cd18809">
    <property type="entry name" value="SF1_C_RecD"/>
    <property type="match status" value="1"/>
</dbReference>
<dbReference type="Gene3D" id="2.30.30.940">
    <property type="match status" value="1"/>
</dbReference>
<sequence>MHYKESTLANIAQKYINQTGRHIFLTGKAGTGKTTFLRSIIAGTHKKAVVVAPTGIAAINAGGVTIHSLFQLPFGAFLPEIPSGFSNINFFTPKTLLKGLNLNKQKRRILMDLELLIIDEVSMLRADLLDAMDVVLKHVRRNYAESFGGVQLLLIGDLHQLPPVVKQQEWQYMAGYYNSVYFFDAISLQNNQLLTIELDKIHRQDDEVFIGLLNNLRNNTVTDKDVELLKSYYKDNYKPRIDDNYITLTTHNHKADKINRDFLDTLPDKPVYFRGTIDKEFPENSYPVDYNLELKVGAQVMFTKNDPSGAQNYFNGKIGQIVWIGNDSINVKSDGKIIPVERYTWENITYNTDPLTNEITESISGTFTQFPLKLAWAITVHKSQGLTFDKAIIDIGDAFAAGQVYVALSRLRSLNGLILTSLIAGNGIRTDQHILNFHRQKIKSEELEDKISFERKVFLQKFLIQSFDFTLLDKEIYEHSTTYSKDEKKSTKQKHKDWGTQLSNDIKLLKADSDKFINQLKRMFGEANDELIWERVSAADAYFTPKLIELSNRVFEHIDLIRLSKQYVTYARELLLVETLIFEQLIKIVKAKAYLESYIKGLELTKDCLNYEILFPKRFEKLKSYLDQPNIEKQSAKVKEPKGAKADTKEITLKLFIDGMSLLSIAKKRDMTLGTIEGHIAYYIAKQIIDPLKVLSERKLKAISKVIKEERITSLNEIRKMLGEDYTFGEIKMGLAAHMAGSVGVDI</sequence>
<feature type="domain" description="AAA+ ATPase" evidence="1">
    <location>
        <begin position="19"/>
        <end position="283"/>
    </location>
</feature>
<dbReference type="SUPFAM" id="SSF52540">
    <property type="entry name" value="P-loop containing nucleoside triphosphate hydrolases"/>
    <property type="match status" value="2"/>
</dbReference>
<dbReference type="Pfam" id="PF14493">
    <property type="entry name" value="HTH_40"/>
    <property type="match status" value="1"/>
</dbReference>
<dbReference type="Pfam" id="PF05970">
    <property type="entry name" value="PIF1"/>
    <property type="match status" value="1"/>
</dbReference>
<dbReference type="InterPro" id="IPR051055">
    <property type="entry name" value="PIF1_helicase"/>
</dbReference>
<dbReference type="SMART" id="SM00382">
    <property type="entry name" value="AAA"/>
    <property type="match status" value="1"/>
</dbReference>
<evidence type="ECO:0000313" key="2">
    <source>
        <dbReference type="EMBL" id="MEE1884249.1"/>
    </source>
</evidence>
<proteinExistence type="predicted"/>